<name>N6UP40_9HYPH</name>
<dbReference type="EMBL" id="AGWA01000006">
    <property type="protein sequence ID" value="ENN91943.1"/>
    <property type="molecule type" value="Genomic_DNA"/>
</dbReference>
<dbReference type="STRING" id="1094491.BBbe_02430"/>
<proteinExistence type="predicted"/>
<accession>N6UP40</accession>
<gene>
    <name evidence="1" type="ORF">BBbe_02430</name>
</gene>
<protein>
    <submittedName>
        <fullName evidence="1">Uncharacterized protein</fullName>
    </submittedName>
</protein>
<comment type="caution">
    <text evidence="1">The sequence shown here is derived from an EMBL/GenBank/DDBJ whole genome shotgun (WGS) entry which is preliminary data.</text>
</comment>
<dbReference type="Proteomes" id="UP000014038">
    <property type="component" value="Chromosome"/>
</dbReference>
<evidence type="ECO:0000313" key="2">
    <source>
        <dbReference type="Proteomes" id="UP000014038"/>
    </source>
</evidence>
<keyword evidence="2" id="KW-1185">Reference proteome</keyword>
<dbReference type="OrthoDB" id="7924207at2"/>
<organism evidence="1 2">
    <name type="scientific">Bartonella bovis 91-4</name>
    <dbReference type="NCBI Taxonomy" id="1094491"/>
    <lineage>
        <taxon>Bacteria</taxon>
        <taxon>Pseudomonadati</taxon>
        <taxon>Pseudomonadota</taxon>
        <taxon>Alphaproteobacteria</taxon>
        <taxon>Hyphomicrobiales</taxon>
        <taxon>Bartonellaceae</taxon>
        <taxon>Bartonella</taxon>
    </lineage>
</organism>
<dbReference type="RefSeq" id="WP_010700810.1">
    <property type="nucleotide sequence ID" value="NZ_CM001844.1"/>
</dbReference>
<dbReference type="PATRIC" id="fig|1094491.5.peg.272"/>
<dbReference type="AlphaFoldDB" id="N6UP40"/>
<dbReference type="HOGENOM" id="CLU_135473_1_0_5"/>
<sequence>MKKRFFGTVHGHETLIRHDSWTTVSVEYFYNLYECEDGKRTFEAFRGRCYYDKDPDNANFSMMAQISAWIHGGDLPKTINTLNNSTN</sequence>
<evidence type="ECO:0000313" key="1">
    <source>
        <dbReference type="EMBL" id="ENN91943.1"/>
    </source>
</evidence>
<reference evidence="1 2" key="1">
    <citation type="journal article" date="2013" name="PLoS Genet.">
        <title>A gene transfer agent and a dynamic repertoire of secretion systems hold the keys to the explosive radiation of the emerging pathogen Bartonella.</title>
        <authorList>
            <person name="Guy L."/>
            <person name="Nystedt B."/>
            <person name="Toft C."/>
            <person name="Zaremba-Niedzwiedzka K."/>
            <person name="Berglund E.C."/>
            <person name="Granberg F."/>
            <person name="Naslund K."/>
            <person name="Eriksson A.S."/>
            <person name="Andersson S.G."/>
        </authorList>
    </citation>
    <scope>NUCLEOTIDE SEQUENCE [LARGE SCALE GENOMIC DNA]</scope>
    <source>
        <strain evidence="1 2">91-4</strain>
    </source>
</reference>